<evidence type="ECO:0000256" key="1">
    <source>
        <dbReference type="SAM" id="Phobius"/>
    </source>
</evidence>
<feature type="transmembrane region" description="Helical" evidence="1">
    <location>
        <begin position="144"/>
        <end position="163"/>
    </location>
</feature>
<feature type="transmembrane region" description="Helical" evidence="1">
    <location>
        <begin position="16"/>
        <end position="37"/>
    </location>
</feature>
<feature type="transmembrane region" description="Helical" evidence="1">
    <location>
        <begin position="85"/>
        <end position="106"/>
    </location>
</feature>
<evidence type="ECO:0000313" key="4">
    <source>
        <dbReference type="Proteomes" id="UP001595901"/>
    </source>
</evidence>
<proteinExistence type="predicted"/>
<dbReference type="Proteomes" id="UP001595901">
    <property type="component" value="Unassembled WGS sequence"/>
</dbReference>
<keyword evidence="1" id="KW-1133">Transmembrane helix</keyword>
<evidence type="ECO:0000259" key="2">
    <source>
        <dbReference type="Pfam" id="PF09335"/>
    </source>
</evidence>
<dbReference type="InterPro" id="IPR032816">
    <property type="entry name" value="VTT_dom"/>
</dbReference>
<reference evidence="4" key="1">
    <citation type="journal article" date="2019" name="Int. J. Syst. Evol. Microbiol.">
        <title>The Global Catalogue of Microorganisms (GCM) 10K type strain sequencing project: providing services to taxonomists for standard genome sequencing and annotation.</title>
        <authorList>
            <consortium name="The Broad Institute Genomics Platform"/>
            <consortium name="The Broad Institute Genome Sequencing Center for Infectious Disease"/>
            <person name="Wu L."/>
            <person name="Ma J."/>
        </authorList>
    </citation>
    <scope>NUCLEOTIDE SEQUENCE [LARGE SCALE GENOMIC DNA]</scope>
    <source>
        <strain evidence="4">CCUG 58728</strain>
    </source>
</reference>
<organism evidence="3 4">
    <name type="scientific">Streptococcus dentapri</name>
    <dbReference type="NCBI Taxonomy" id="573564"/>
    <lineage>
        <taxon>Bacteria</taxon>
        <taxon>Bacillati</taxon>
        <taxon>Bacillota</taxon>
        <taxon>Bacilli</taxon>
        <taxon>Lactobacillales</taxon>
        <taxon>Streptococcaceae</taxon>
        <taxon>Streptococcus</taxon>
    </lineage>
</organism>
<keyword evidence="1" id="KW-0472">Membrane</keyword>
<name>A0ABV8D402_9STRE</name>
<protein>
    <submittedName>
        <fullName evidence="3">VTT domain-containing protein</fullName>
    </submittedName>
</protein>
<dbReference type="RefSeq" id="WP_380432487.1">
    <property type="nucleotide sequence ID" value="NZ_JBHSAC010000073.1"/>
</dbReference>
<feature type="transmembrane region" description="Helical" evidence="1">
    <location>
        <begin position="175"/>
        <end position="193"/>
    </location>
</feature>
<keyword evidence="4" id="KW-1185">Reference proteome</keyword>
<gene>
    <name evidence="3" type="ORF">ACFOSE_08625</name>
</gene>
<dbReference type="EMBL" id="JBHSAC010000073">
    <property type="protein sequence ID" value="MFC3932814.1"/>
    <property type="molecule type" value="Genomic_DNA"/>
</dbReference>
<dbReference type="Pfam" id="PF09335">
    <property type="entry name" value="VTT_dom"/>
    <property type="match status" value="1"/>
</dbReference>
<sequence length="228" mass="25657">MNFKKIDLKDRSLRRIFSLLGILVGIIYFSFLLVRYWPIILDFINVEKQVANLGRQLSSANLVNFCVLIILTALGSAVPFLSNAVLAVFNGVVFGPGLALLMNLTANTLGNFLVLKILKLINITEREKSFSDKLDILKKMDNPYLAIILGYMLPIFPTLLVNYLITEWQLPLKKWLPCVLVGVFPTSCLYAFGGDAIINGNIKRILILIVLAVLAYLLIRNLLFRKRA</sequence>
<evidence type="ECO:0000313" key="3">
    <source>
        <dbReference type="EMBL" id="MFC3932814.1"/>
    </source>
</evidence>
<accession>A0ABV8D402</accession>
<feature type="transmembrane region" description="Helical" evidence="1">
    <location>
        <begin position="205"/>
        <end position="223"/>
    </location>
</feature>
<feature type="domain" description="VTT" evidence="2">
    <location>
        <begin position="84"/>
        <end position="195"/>
    </location>
</feature>
<comment type="caution">
    <text evidence="3">The sequence shown here is derived from an EMBL/GenBank/DDBJ whole genome shotgun (WGS) entry which is preliminary data.</text>
</comment>
<feature type="transmembrane region" description="Helical" evidence="1">
    <location>
        <begin position="57"/>
        <end position="78"/>
    </location>
</feature>
<keyword evidence="1" id="KW-0812">Transmembrane</keyword>